<evidence type="ECO:0000256" key="7">
    <source>
        <dbReference type="SAM" id="MobiDB-lite"/>
    </source>
</evidence>
<feature type="domain" description="EF-hand" evidence="8">
    <location>
        <begin position="634"/>
        <end position="669"/>
    </location>
</feature>
<dbReference type="OrthoDB" id="2122982at2759"/>
<evidence type="ECO:0000256" key="1">
    <source>
        <dbReference type="ARBA" id="ARBA00006049"/>
    </source>
</evidence>
<feature type="domain" description="EF-hand" evidence="8">
    <location>
        <begin position="670"/>
        <end position="705"/>
    </location>
</feature>
<dbReference type="PANTHER" id="PTHR23055">
    <property type="entry name" value="CALCIUM BINDING PROTEINS"/>
    <property type="match status" value="1"/>
</dbReference>
<name>A0A485KUR3_9STRA</name>
<evidence type="ECO:0000256" key="6">
    <source>
        <dbReference type="ARBA" id="ARBA00023288"/>
    </source>
</evidence>
<evidence type="ECO:0000313" key="9">
    <source>
        <dbReference type="EMBL" id="KAF0697379.1"/>
    </source>
</evidence>
<protein>
    <submittedName>
        <fullName evidence="10">Aste57867_11931 protein</fullName>
    </submittedName>
</protein>
<accession>A0A485KUR3</accession>
<dbReference type="Proteomes" id="UP000332933">
    <property type="component" value="Unassembled WGS sequence"/>
</dbReference>
<evidence type="ECO:0000256" key="2">
    <source>
        <dbReference type="ARBA" id="ARBA00022707"/>
    </source>
</evidence>
<keyword evidence="3" id="KW-0479">Metal-binding</keyword>
<dbReference type="InterPro" id="IPR002048">
    <property type="entry name" value="EF_hand_dom"/>
</dbReference>
<dbReference type="PROSITE" id="PS50222">
    <property type="entry name" value="EF_HAND_2"/>
    <property type="match status" value="3"/>
</dbReference>
<dbReference type="EMBL" id="VJMH01005322">
    <property type="protein sequence ID" value="KAF0697379.1"/>
    <property type="molecule type" value="Genomic_DNA"/>
</dbReference>
<comment type="similarity">
    <text evidence="1">Belongs to the recoverin family.</text>
</comment>
<feature type="compositionally biased region" description="Low complexity" evidence="7">
    <location>
        <begin position="816"/>
        <end position="826"/>
    </location>
</feature>
<dbReference type="InterPro" id="IPR018247">
    <property type="entry name" value="EF_Hand_1_Ca_BS"/>
</dbReference>
<keyword evidence="4" id="KW-0677">Repeat</keyword>
<evidence type="ECO:0000256" key="3">
    <source>
        <dbReference type="ARBA" id="ARBA00022723"/>
    </source>
</evidence>
<dbReference type="GO" id="GO:0005509">
    <property type="term" value="F:calcium ion binding"/>
    <property type="evidence" value="ECO:0007669"/>
    <property type="project" value="InterPro"/>
</dbReference>
<dbReference type="PROSITE" id="PS00018">
    <property type="entry name" value="EF_HAND_1"/>
    <property type="match status" value="1"/>
</dbReference>
<evidence type="ECO:0000313" key="11">
    <source>
        <dbReference type="Proteomes" id="UP000332933"/>
    </source>
</evidence>
<keyword evidence="11" id="KW-1185">Reference proteome</keyword>
<dbReference type="InterPro" id="IPR028846">
    <property type="entry name" value="Recoverin"/>
</dbReference>
<feature type="region of interest" description="Disordered" evidence="7">
    <location>
        <begin position="810"/>
        <end position="844"/>
    </location>
</feature>
<keyword evidence="6" id="KW-0449">Lipoprotein</keyword>
<organism evidence="10 11">
    <name type="scientific">Aphanomyces stellatus</name>
    <dbReference type="NCBI Taxonomy" id="120398"/>
    <lineage>
        <taxon>Eukaryota</taxon>
        <taxon>Sar</taxon>
        <taxon>Stramenopiles</taxon>
        <taxon>Oomycota</taxon>
        <taxon>Saprolegniomycetes</taxon>
        <taxon>Saprolegniales</taxon>
        <taxon>Verrucalvaceae</taxon>
        <taxon>Aphanomyces</taxon>
    </lineage>
</organism>
<evidence type="ECO:0000259" key="8">
    <source>
        <dbReference type="PROSITE" id="PS50222"/>
    </source>
</evidence>
<dbReference type="SMART" id="SM00054">
    <property type="entry name" value="EFh"/>
    <property type="match status" value="3"/>
</dbReference>
<keyword evidence="5" id="KW-0106">Calcium</keyword>
<dbReference type="InterPro" id="IPR011992">
    <property type="entry name" value="EF-hand-dom_pair"/>
</dbReference>
<dbReference type="Gene3D" id="1.10.238.10">
    <property type="entry name" value="EF-hand"/>
    <property type="match status" value="4"/>
</dbReference>
<evidence type="ECO:0000313" key="10">
    <source>
        <dbReference type="EMBL" id="VFT88786.1"/>
    </source>
</evidence>
<sequence>MHLLRIEVPYVKNQVSFVVESSLAKEIQRGTKALRKACKVERIKQDCRPGALLEEDEFLAWLRECSGIQTEKEFRPTHAIVELLYHTFSPYSVDMLDLSVGALVLLDGTVEEKLRVALELTCPHFPSLTEGAVVRCLTNFLMGFYCLFANGSEDSENVLNTLDVMQFSAAQTVVEIMEHEGKMTFDDVWDWYLLMGGTHAPYLKLLDMTYWLQQEVVEQAAAAASADAPQSTLLFTLAHNNQTMHIGPPHAMELEDILTASRFTVLQPQVMYDTFLQHTIDGWLDEATFDESLNELTSMTCTNHLVDDDRFMTTMKQLFRNYLGPTTGSKVEAFELAAGFSLFCVGSKSDKLAAGFHFFDTDDAGVLNNDQLWRFLRSVVVTILGLAPSTSSSSSSRSILDFVETGVSEIMQELTDTSYTFEQFGQWYNDGGFQTMSWLELLDLKKWYFVWPEFNTAVLDNEPIQPVSTTMYYTAKNIRATNNEHQVDSDPLSLTFESKPPTVHLDSIPPLCLKNDIVLEFELPMESSNSETVQTLAYDNGDLLHYMHLQKHTKLQTVAIRTAYDIFEPYFDAVGVPTLEKREFDHCMLNILPVYTGAVGSGGSSDDVHMTKQSLADVYESHDERGVSGDPDEDGLDMLSSLFFAYNRTGTGKIDATEFVSGFLLLCAGSKSEKLSFCFALFDEDGDGYLTRREMWKFLRSFLTMLLALGNGADISAENIGIVCDNACIGIARSIFNETPSSGGGRPDDDDAFHTKVSFEEFADWYSQKGYGIIPWIELLDTKKWPLVDPSIALAVESSAQASAPTTTVGSLKKGVTTTNSSVNSTHRTHASTHVSSGSIAPSHDQFEDKSSSAIVFQFKLTNYDNTTLRIRLRDVAVVYTISEKLRLKTISVDALYEGFDRFAQGKSLSKSGFLYAIRSLAPKDGLSSEDQEFLSYHLLRLFALYETESAKDDDESNGIAVEKLHLIAGMSLFCHGSKSTKLGILFTFFDIHHEGSVARRAMFELFKSILAILFSFSLSEGSSTQSNTYAAERAAGALISRVFGDTDSTSNMSLGTFAEWYSNGGYEICPWLELLDLNKWPTKEAMEASTREKPLHYAFDMHEEGSLLHYTEKDIETYTTVLDATQFHELPVSVIHDAIFQAARPMSSVLEEGLVVTRSSFYSCIRKLIPRTNVNEQGQQLASRVLARLFGAYDRKKTGKVNALELACGMSILGKGSKSQKLSSAFELIVKLNKKGSPKIPHAMLFLYLRSFLIALMVLSENRYRGGIEQMYVEADDLISDATNKVLQEVTMEAHMSMRSRNTISFEQFGEWYNSGGYETLSWVELLDVTKWQHHSPSTGDVRASDIGLVPPPTDHTDVLSFVVAANAMELNYTQSHIDALRECLVHIELHLYSPHQLIKVIKNFLKRRQAPSTDLLSPTVQLELTKEQCQGALFQLCARHTHCTNRYVGTFADHVFAVLEGPSHKVPLVHLLCGLMVFTDGSLLDILVHGTALLCYTSFTEQLVDDVTGHHLVAWDTLRSCLEIFLKALYACSHSFERIGADGVAMCAKLGTDESVSFFADVYGDNDGVVSCEAFHEWFEAEGIKSIPWLGLVVLENWPRSLHMDLSNRQAKTHNL</sequence>
<dbReference type="PANTHER" id="PTHR23055:SF178">
    <property type="entry name" value="NEUROCALCIN HOMOLOG"/>
    <property type="match status" value="1"/>
</dbReference>
<gene>
    <name evidence="10" type="primary">Aste57867_11931</name>
    <name evidence="9" type="ORF">As57867_011886</name>
    <name evidence="10" type="ORF">ASTE57867_11931</name>
</gene>
<dbReference type="EMBL" id="CAADRA010005343">
    <property type="protein sequence ID" value="VFT88786.1"/>
    <property type="molecule type" value="Genomic_DNA"/>
</dbReference>
<evidence type="ECO:0000256" key="4">
    <source>
        <dbReference type="ARBA" id="ARBA00022737"/>
    </source>
</evidence>
<reference evidence="10 11" key="1">
    <citation type="submission" date="2019-03" db="EMBL/GenBank/DDBJ databases">
        <authorList>
            <person name="Gaulin E."/>
            <person name="Dumas B."/>
        </authorList>
    </citation>
    <scope>NUCLEOTIDE SEQUENCE [LARGE SCALE GENOMIC DNA]</scope>
    <source>
        <strain evidence="10">CBS 568.67</strain>
    </source>
</reference>
<keyword evidence="2" id="KW-0519">Myristate</keyword>
<evidence type="ECO:0000256" key="5">
    <source>
        <dbReference type="ARBA" id="ARBA00022837"/>
    </source>
</evidence>
<reference evidence="9" key="2">
    <citation type="submission" date="2019-06" db="EMBL/GenBank/DDBJ databases">
        <title>Genomics analysis of Aphanomyces spp. identifies a new class of oomycete effector associated with host adaptation.</title>
        <authorList>
            <person name="Gaulin E."/>
        </authorList>
    </citation>
    <scope>NUCLEOTIDE SEQUENCE</scope>
    <source>
        <strain evidence="9">CBS 578.67</strain>
    </source>
</reference>
<dbReference type="SUPFAM" id="SSF47473">
    <property type="entry name" value="EF-hand"/>
    <property type="match status" value="3"/>
</dbReference>
<proteinExistence type="inferred from homology"/>
<feature type="domain" description="EF-hand" evidence="8">
    <location>
        <begin position="1182"/>
        <end position="1217"/>
    </location>
</feature>